<accession>A0A9W7FSR8</accession>
<protein>
    <submittedName>
        <fullName evidence="2">Uncharacterized protein</fullName>
    </submittedName>
</protein>
<comment type="caution">
    <text evidence="2">The sequence shown here is derived from an EMBL/GenBank/DDBJ whole genome shotgun (WGS) entry which is preliminary data.</text>
</comment>
<dbReference type="AlphaFoldDB" id="A0A9W7FSR8"/>
<dbReference type="Proteomes" id="UP001165122">
    <property type="component" value="Unassembled WGS sequence"/>
</dbReference>
<name>A0A9W7FSR8_9STRA</name>
<keyword evidence="3" id="KW-1185">Reference proteome</keyword>
<feature type="chain" id="PRO_5040917646" evidence="1">
    <location>
        <begin position="17"/>
        <end position="228"/>
    </location>
</feature>
<sequence>MLYLLLAAALAARVGAELSTQFGYAVDSISYSQYGQAWFYNGFIISCSRTRTDRPANDFGCSRWGVYSAFIDMNSEGYGYGEYIPTQVDRDFTQTSSKYSNFSGYNGTTKYLDCEYPGSETWSLVGVYYQEAYQFVEQQAKHYWGENTWGYETAVSTLEYLSEYDCQPFSYSIKDNSTLVYGGLQPLEGGLVQMSVYTDKYCLEVTGNHGDYDDYWSYEGSGDGAERR</sequence>
<evidence type="ECO:0000256" key="1">
    <source>
        <dbReference type="SAM" id="SignalP"/>
    </source>
</evidence>
<evidence type="ECO:0000313" key="3">
    <source>
        <dbReference type="Proteomes" id="UP001165122"/>
    </source>
</evidence>
<dbReference type="EMBL" id="BRXW01000289">
    <property type="protein sequence ID" value="GMI17386.1"/>
    <property type="molecule type" value="Genomic_DNA"/>
</dbReference>
<organism evidence="2 3">
    <name type="scientific">Triparma laevis f. longispina</name>
    <dbReference type="NCBI Taxonomy" id="1714387"/>
    <lineage>
        <taxon>Eukaryota</taxon>
        <taxon>Sar</taxon>
        <taxon>Stramenopiles</taxon>
        <taxon>Ochrophyta</taxon>
        <taxon>Bolidophyceae</taxon>
        <taxon>Parmales</taxon>
        <taxon>Triparmaceae</taxon>
        <taxon>Triparma</taxon>
    </lineage>
</organism>
<feature type="signal peptide" evidence="1">
    <location>
        <begin position="1"/>
        <end position="16"/>
    </location>
</feature>
<reference evidence="3" key="1">
    <citation type="journal article" date="2023" name="Commun. Biol.">
        <title>Genome analysis of Parmales, the sister group of diatoms, reveals the evolutionary specialization of diatoms from phago-mixotrophs to photoautotrophs.</title>
        <authorList>
            <person name="Ban H."/>
            <person name="Sato S."/>
            <person name="Yoshikawa S."/>
            <person name="Yamada K."/>
            <person name="Nakamura Y."/>
            <person name="Ichinomiya M."/>
            <person name="Sato N."/>
            <person name="Blanc-Mathieu R."/>
            <person name="Endo H."/>
            <person name="Kuwata A."/>
            <person name="Ogata H."/>
        </authorList>
    </citation>
    <scope>NUCLEOTIDE SEQUENCE [LARGE SCALE GENOMIC DNA]</scope>
    <source>
        <strain evidence="3">NIES 3700</strain>
    </source>
</reference>
<dbReference type="OrthoDB" id="42797at2759"/>
<proteinExistence type="predicted"/>
<evidence type="ECO:0000313" key="2">
    <source>
        <dbReference type="EMBL" id="GMI17386.1"/>
    </source>
</evidence>
<keyword evidence="1" id="KW-0732">Signal</keyword>
<gene>
    <name evidence="2" type="ORF">TrLO_g9371</name>
</gene>